<dbReference type="Pfam" id="PF13500">
    <property type="entry name" value="AAA_26"/>
    <property type="match status" value="1"/>
</dbReference>
<comment type="catalytic activity">
    <reaction evidence="8">
        <text>(7R,8S)-8-amino-7-(carboxyamino)nonanoate + ATP = (4R,5S)-dethiobiotin + ADP + phosphate + H(+)</text>
        <dbReference type="Rhea" id="RHEA:63684"/>
        <dbReference type="ChEBI" id="CHEBI:15378"/>
        <dbReference type="ChEBI" id="CHEBI:30616"/>
        <dbReference type="ChEBI" id="CHEBI:43474"/>
        <dbReference type="ChEBI" id="CHEBI:149470"/>
        <dbReference type="ChEBI" id="CHEBI:149473"/>
        <dbReference type="ChEBI" id="CHEBI:456216"/>
    </reaction>
</comment>
<reference evidence="10 11" key="1">
    <citation type="submission" date="2021-08" db="EMBL/GenBank/DDBJ databases">
        <title>Genome sequence analysis of Clostridium chauvoei strains of European origin and evaluation of typing options for outbreak investigations.</title>
        <authorList>
            <person name="Abdel-Glil M."/>
            <person name="Thomas P."/>
            <person name="Seyboldt C."/>
        </authorList>
    </citation>
    <scope>NUCLEOTIDE SEQUENCE [LARGE SCALE GENOMIC DNA]</scope>
    <source>
        <strain evidence="10 11">S0260-09</strain>
    </source>
</reference>
<feature type="binding site" evidence="9">
    <location>
        <begin position="116"/>
        <end position="119"/>
    </location>
    <ligand>
        <name>ATP</name>
        <dbReference type="ChEBI" id="CHEBI:30616"/>
    </ligand>
</feature>
<comment type="function">
    <text evidence="9">Catalyzes a mechanistically unusual reaction, the ATP-dependent insertion of CO2 between the N7 and N8 nitrogen atoms of 7,8-diaminopelargonic acid (DAPA, also called 7,8-diammoniononanoate) to form a ureido ring.</text>
</comment>
<dbReference type="GO" id="GO:0000287">
    <property type="term" value="F:magnesium ion binding"/>
    <property type="evidence" value="ECO:0007669"/>
    <property type="project" value="UniProtKB-UniRule"/>
</dbReference>
<dbReference type="SUPFAM" id="SSF52540">
    <property type="entry name" value="P-loop containing nucleoside triphosphate hydrolases"/>
    <property type="match status" value="1"/>
</dbReference>
<keyword evidence="1 9" id="KW-0963">Cytoplasm</keyword>
<evidence type="ECO:0000256" key="9">
    <source>
        <dbReference type="HAMAP-Rule" id="MF_00336"/>
    </source>
</evidence>
<dbReference type="PANTHER" id="PTHR43210:SF2">
    <property type="entry name" value="ATP-DEPENDENT DETHIOBIOTIN SYNTHETASE BIOD 2"/>
    <property type="match status" value="1"/>
</dbReference>
<feature type="binding site" evidence="9">
    <location>
        <position position="55"/>
    </location>
    <ligand>
        <name>Mg(2+)</name>
        <dbReference type="ChEBI" id="CHEBI:18420"/>
    </ligand>
</feature>
<dbReference type="KEGG" id="cchv:BTM20_01535"/>
<dbReference type="AlphaFoldDB" id="A0ABD4RKS8"/>
<dbReference type="InterPro" id="IPR004472">
    <property type="entry name" value="DTB_synth_BioD"/>
</dbReference>
<evidence type="ECO:0000313" key="10">
    <source>
        <dbReference type="EMBL" id="MBX7291878.1"/>
    </source>
</evidence>
<dbReference type="GO" id="GO:0004141">
    <property type="term" value="F:dethiobiotin synthase activity"/>
    <property type="evidence" value="ECO:0007669"/>
    <property type="project" value="UniProtKB-UniRule"/>
</dbReference>
<feature type="binding site" evidence="9">
    <location>
        <begin position="209"/>
        <end position="211"/>
    </location>
    <ligand>
        <name>ATP</name>
        <dbReference type="ChEBI" id="CHEBI:30616"/>
    </ligand>
</feature>
<keyword evidence="7 9" id="KW-0460">Magnesium</keyword>
<protein>
    <recommendedName>
        <fullName evidence="9">ATP-dependent dethiobiotin synthetase BioD</fullName>
        <ecNumber evidence="9">6.3.3.3</ecNumber>
    </recommendedName>
    <alternativeName>
        <fullName evidence="9">DTB synthetase</fullName>
        <shortName evidence="9">DTBS</shortName>
    </alternativeName>
    <alternativeName>
        <fullName evidence="9">Dethiobiotin synthase</fullName>
    </alternativeName>
</protein>
<dbReference type="Proteomes" id="UP000775179">
    <property type="component" value="Unassembled WGS sequence"/>
</dbReference>
<evidence type="ECO:0000256" key="2">
    <source>
        <dbReference type="ARBA" id="ARBA00022598"/>
    </source>
</evidence>
<dbReference type="InterPro" id="IPR027417">
    <property type="entry name" value="P-loop_NTPase"/>
</dbReference>
<dbReference type="GO" id="GO:0005524">
    <property type="term" value="F:ATP binding"/>
    <property type="evidence" value="ECO:0007669"/>
    <property type="project" value="UniProtKB-UniRule"/>
</dbReference>
<evidence type="ECO:0000256" key="6">
    <source>
        <dbReference type="ARBA" id="ARBA00022840"/>
    </source>
</evidence>
<feature type="binding site" evidence="9">
    <location>
        <begin position="180"/>
        <end position="181"/>
    </location>
    <ligand>
        <name>ATP</name>
        <dbReference type="ChEBI" id="CHEBI:30616"/>
    </ligand>
</feature>
<feature type="binding site" evidence="9">
    <location>
        <position position="55"/>
    </location>
    <ligand>
        <name>ATP</name>
        <dbReference type="ChEBI" id="CHEBI:30616"/>
    </ligand>
</feature>
<dbReference type="NCBIfam" id="TIGR00347">
    <property type="entry name" value="bioD"/>
    <property type="match status" value="1"/>
</dbReference>
<keyword evidence="6 9" id="KW-0067">ATP-binding</keyword>
<feature type="binding site" evidence="9">
    <location>
        <position position="17"/>
    </location>
    <ligand>
        <name>Mg(2+)</name>
        <dbReference type="ChEBI" id="CHEBI:18420"/>
    </ligand>
</feature>
<dbReference type="GO" id="GO:0009102">
    <property type="term" value="P:biotin biosynthetic process"/>
    <property type="evidence" value="ECO:0007669"/>
    <property type="project" value="UniProtKB-UniRule"/>
</dbReference>
<keyword evidence="4 9" id="KW-0547">Nucleotide-binding</keyword>
<feature type="binding site" evidence="9">
    <location>
        <begin position="13"/>
        <end position="18"/>
    </location>
    <ligand>
        <name>ATP</name>
        <dbReference type="ChEBI" id="CHEBI:30616"/>
    </ligand>
</feature>
<comment type="pathway">
    <text evidence="9">Cofactor biosynthesis; biotin biosynthesis; biotin from 7,8-diaminononanoate: step 1/2.</text>
</comment>
<accession>A0ABD4RKS8</accession>
<dbReference type="CDD" id="cd03109">
    <property type="entry name" value="DTBS"/>
    <property type="match status" value="1"/>
</dbReference>
<proteinExistence type="inferred from homology"/>
<dbReference type="PIRSF" id="PIRSF006755">
    <property type="entry name" value="DTB_synth"/>
    <property type="match status" value="1"/>
</dbReference>
<dbReference type="RefSeq" id="WP_021877026.1">
    <property type="nucleotide sequence ID" value="NZ_CP018624.1"/>
</dbReference>
<name>A0ABD4RKS8_9CLOT</name>
<keyword evidence="3 9" id="KW-0479">Metal-binding</keyword>
<dbReference type="GeneID" id="66300528"/>
<dbReference type="PANTHER" id="PTHR43210">
    <property type="entry name" value="DETHIOBIOTIN SYNTHETASE"/>
    <property type="match status" value="1"/>
</dbReference>
<feature type="binding site" evidence="9">
    <location>
        <position position="42"/>
    </location>
    <ligand>
        <name>substrate</name>
    </ligand>
</feature>
<feature type="binding site" evidence="9">
    <location>
        <position position="116"/>
    </location>
    <ligand>
        <name>Mg(2+)</name>
        <dbReference type="ChEBI" id="CHEBI:18420"/>
    </ligand>
</feature>
<comment type="caution">
    <text evidence="10">The sequence shown here is derived from an EMBL/GenBank/DDBJ whole genome shotgun (WGS) entry which is preliminary data.</text>
</comment>
<organism evidence="10 11">
    <name type="scientific">Clostridium chauvoei</name>
    <dbReference type="NCBI Taxonomy" id="46867"/>
    <lineage>
        <taxon>Bacteria</taxon>
        <taxon>Bacillati</taxon>
        <taxon>Bacillota</taxon>
        <taxon>Clostridia</taxon>
        <taxon>Eubacteriales</taxon>
        <taxon>Clostridiaceae</taxon>
        <taxon>Clostridium</taxon>
    </lineage>
</organism>
<comment type="caution">
    <text evidence="9">Lacks conserved residue(s) required for the propagation of feature annotation.</text>
</comment>
<evidence type="ECO:0000256" key="7">
    <source>
        <dbReference type="ARBA" id="ARBA00022842"/>
    </source>
</evidence>
<dbReference type="HAMAP" id="MF_00336">
    <property type="entry name" value="BioD"/>
    <property type="match status" value="1"/>
</dbReference>
<evidence type="ECO:0000256" key="1">
    <source>
        <dbReference type="ARBA" id="ARBA00022490"/>
    </source>
</evidence>
<dbReference type="GO" id="GO:0005737">
    <property type="term" value="C:cytoplasm"/>
    <property type="evidence" value="ECO:0007669"/>
    <property type="project" value="UniProtKB-SubCell"/>
</dbReference>
<evidence type="ECO:0000256" key="8">
    <source>
        <dbReference type="ARBA" id="ARBA00047386"/>
    </source>
</evidence>
<gene>
    <name evidence="9 10" type="primary">bioD</name>
    <name evidence="10" type="ORF">K4H94_12880</name>
</gene>
<comment type="catalytic activity">
    <reaction evidence="9">
        <text>(7R,8S)-7,8-diammoniononanoate + CO2 + ATP = (4R,5S)-dethiobiotin + ADP + phosphate + 3 H(+)</text>
        <dbReference type="Rhea" id="RHEA:15805"/>
        <dbReference type="ChEBI" id="CHEBI:15378"/>
        <dbReference type="ChEBI" id="CHEBI:16526"/>
        <dbReference type="ChEBI" id="CHEBI:30616"/>
        <dbReference type="ChEBI" id="CHEBI:43474"/>
        <dbReference type="ChEBI" id="CHEBI:149469"/>
        <dbReference type="ChEBI" id="CHEBI:149473"/>
        <dbReference type="ChEBI" id="CHEBI:456216"/>
        <dbReference type="EC" id="6.3.3.3"/>
    </reaction>
</comment>
<comment type="subcellular location">
    <subcellularLocation>
        <location evidence="9">Cytoplasm</location>
    </subcellularLocation>
</comment>
<keyword evidence="5 9" id="KW-0093">Biotin biosynthesis</keyword>
<dbReference type="EMBL" id="JAIFTX010000043">
    <property type="protein sequence ID" value="MBX7291878.1"/>
    <property type="molecule type" value="Genomic_DNA"/>
</dbReference>
<evidence type="ECO:0000256" key="3">
    <source>
        <dbReference type="ARBA" id="ARBA00022723"/>
    </source>
</evidence>
<evidence type="ECO:0000256" key="5">
    <source>
        <dbReference type="ARBA" id="ARBA00022756"/>
    </source>
</evidence>
<feature type="active site" evidence="9">
    <location>
        <position position="38"/>
    </location>
</feature>
<sequence length="233" mass="25652">MEKSIFITGTDTDVGKTFVTSLIVKTLRDNGVDAGYFKGALSGALKEGNKLIPGDAKDVCMVSGLKETYDNLVSYTLENAYSPHLAARVKGVDISIEKIKADYQKMKNKYELLIVEGSGGAICPIKINDEETILLEDIIKYLGLSTIVVARAGLGTINHTTLTIKYLESIGIKVKGIILNEYNPQNIIHKDNKETIRVLTGIDRILTIPFVEKEKIDVDSLINFDMLISLLND</sequence>
<comment type="similarity">
    <text evidence="9">Belongs to the dethiobiotin synthetase family.</text>
</comment>
<comment type="subunit">
    <text evidence="9">Homodimer.</text>
</comment>
<evidence type="ECO:0000256" key="4">
    <source>
        <dbReference type="ARBA" id="ARBA00022741"/>
    </source>
</evidence>
<keyword evidence="2 9" id="KW-0436">Ligase</keyword>
<dbReference type="EC" id="6.3.3.3" evidence="9"/>
<dbReference type="Gene3D" id="3.40.50.300">
    <property type="entry name" value="P-loop containing nucleotide triphosphate hydrolases"/>
    <property type="match status" value="1"/>
</dbReference>
<evidence type="ECO:0000313" key="11">
    <source>
        <dbReference type="Proteomes" id="UP000775179"/>
    </source>
</evidence>
<comment type="cofactor">
    <cofactor evidence="9">
        <name>Mg(2+)</name>
        <dbReference type="ChEBI" id="CHEBI:18420"/>
    </cofactor>
</comment>